<dbReference type="GO" id="GO:0016020">
    <property type="term" value="C:membrane"/>
    <property type="evidence" value="ECO:0007669"/>
    <property type="project" value="UniProtKB-SubCell"/>
</dbReference>
<comment type="similarity">
    <text evidence="2">Belongs to the SecE/SEC61-gamma family.</text>
</comment>
<evidence type="ECO:0000256" key="6">
    <source>
        <dbReference type="ARBA" id="ARBA00022989"/>
    </source>
</evidence>
<dbReference type="HAMAP" id="MF_00422">
    <property type="entry name" value="SecE"/>
    <property type="match status" value="1"/>
</dbReference>
<dbReference type="Gene3D" id="1.20.5.820">
    <property type="entry name" value="Preprotein translocase SecE subunit"/>
    <property type="match status" value="1"/>
</dbReference>
<reference evidence="11" key="1">
    <citation type="journal article" date="2015" name="Genome Announc.">
        <title>Draft whole-genome sequence of the biocontrol agent Trichoderma harzianum T6776.</title>
        <authorList>
            <person name="Baroncelli R."/>
            <person name="Piaggeschi G."/>
            <person name="Fiorini L."/>
            <person name="Bertolini E."/>
            <person name="Zapparata A."/>
            <person name="Pe M.E."/>
            <person name="Sarrocco S."/>
            <person name="Vannacci G."/>
        </authorList>
    </citation>
    <scope>NUCLEOTIDE SEQUENCE [LARGE SCALE GENOMIC DNA]</scope>
    <source>
        <strain evidence="11">T6776</strain>
    </source>
</reference>
<keyword evidence="5" id="KW-0653">Protein transport</keyword>
<name>A0A0F9XGQ3_TRIHA</name>
<sequence length="100" mass="11162">MADQVEEILEVPREFFKDGVQFINRCQKRTHLSHHVSLALPLHLRRPKLTRSCLSLFLADQKEFLKLCQAVGIGFGVMGAVGFIVKLIHIPLNGLLVGSA</sequence>
<evidence type="ECO:0000256" key="3">
    <source>
        <dbReference type="ARBA" id="ARBA00022448"/>
    </source>
</evidence>
<keyword evidence="7" id="KW-0811">Translocation</keyword>
<evidence type="ECO:0000256" key="1">
    <source>
        <dbReference type="ARBA" id="ARBA00004370"/>
    </source>
</evidence>
<evidence type="ECO:0000256" key="7">
    <source>
        <dbReference type="ARBA" id="ARBA00023010"/>
    </source>
</evidence>
<dbReference type="Proteomes" id="UP000034112">
    <property type="component" value="Unassembled WGS sequence"/>
</dbReference>
<dbReference type="GO" id="GO:0006605">
    <property type="term" value="P:protein targeting"/>
    <property type="evidence" value="ECO:0007669"/>
    <property type="project" value="InterPro"/>
</dbReference>
<dbReference type="EMBL" id="JOKZ01000100">
    <property type="protein sequence ID" value="KKP03710.1"/>
    <property type="molecule type" value="Genomic_DNA"/>
</dbReference>
<evidence type="ECO:0000313" key="10">
    <source>
        <dbReference type="EMBL" id="KKP03710.1"/>
    </source>
</evidence>
<dbReference type="GO" id="GO:0006886">
    <property type="term" value="P:intracellular protein transport"/>
    <property type="evidence" value="ECO:0007669"/>
    <property type="project" value="InterPro"/>
</dbReference>
<keyword evidence="3" id="KW-0813">Transport</keyword>
<dbReference type="Pfam" id="PF00584">
    <property type="entry name" value="SecE"/>
    <property type="match status" value="1"/>
</dbReference>
<evidence type="ECO:0000256" key="2">
    <source>
        <dbReference type="ARBA" id="ARBA00008274"/>
    </source>
</evidence>
<comment type="subcellular location">
    <subcellularLocation>
        <location evidence="1">Membrane</location>
    </subcellularLocation>
</comment>
<feature type="transmembrane region" description="Helical" evidence="9">
    <location>
        <begin position="64"/>
        <end position="85"/>
    </location>
</feature>
<comment type="caution">
    <text evidence="10">The sequence shown here is derived from an EMBL/GenBank/DDBJ whole genome shotgun (WGS) entry which is preliminary data.</text>
</comment>
<evidence type="ECO:0000313" key="11">
    <source>
        <dbReference type="Proteomes" id="UP000034112"/>
    </source>
</evidence>
<proteinExistence type="inferred from homology"/>
<accession>A0A0F9XGQ3</accession>
<evidence type="ECO:0000256" key="4">
    <source>
        <dbReference type="ARBA" id="ARBA00022692"/>
    </source>
</evidence>
<gene>
    <name evidence="10" type="ORF">THAR02_04162</name>
</gene>
<evidence type="ECO:0000256" key="5">
    <source>
        <dbReference type="ARBA" id="ARBA00022927"/>
    </source>
</evidence>
<dbReference type="AlphaFoldDB" id="A0A0F9XGQ3"/>
<dbReference type="OrthoDB" id="2401875at2759"/>
<keyword evidence="8 9" id="KW-0472">Membrane</keyword>
<protein>
    <submittedName>
        <fullName evidence="10">Protein transporter Sec61 subunit gamma</fullName>
    </submittedName>
</protein>
<evidence type="ECO:0000256" key="9">
    <source>
        <dbReference type="SAM" id="Phobius"/>
    </source>
</evidence>
<organism evidence="10 11">
    <name type="scientific">Trichoderma harzianum</name>
    <name type="common">Hypocrea lixii</name>
    <dbReference type="NCBI Taxonomy" id="5544"/>
    <lineage>
        <taxon>Eukaryota</taxon>
        <taxon>Fungi</taxon>
        <taxon>Dikarya</taxon>
        <taxon>Ascomycota</taxon>
        <taxon>Pezizomycotina</taxon>
        <taxon>Sordariomycetes</taxon>
        <taxon>Hypocreomycetidae</taxon>
        <taxon>Hypocreales</taxon>
        <taxon>Hypocreaceae</taxon>
        <taxon>Trichoderma</taxon>
    </lineage>
</organism>
<dbReference type="PANTHER" id="PTHR12309">
    <property type="entry name" value="SEC61 GAMMA SUBUNIT"/>
    <property type="match status" value="1"/>
</dbReference>
<evidence type="ECO:0000256" key="8">
    <source>
        <dbReference type="ARBA" id="ARBA00023136"/>
    </source>
</evidence>
<dbReference type="SUPFAM" id="SSF103456">
    <property type="entry name" value="Preprotein translocase SecE subunit"/>
    <property type="match status" value="1"/>
</dbReference>
<dbReference type="InterPro" id="IPR023391">
    <property type="entry name" value="Prot_translocase_SecE_dom_sf"/>
</dbReference>
<keyword evidence="6 9" id="KW-1133">Transmembrane helix</keyword>
<dbReference type="OMA" id="KPDQKEY"/>
<keyword evidence="4 9" id="KW-0812">Transmembrane</keyword>
<dbReference type="InterPro" id="IPR001901">
    <property type="entry name" value="Translocase_SecE/Sec61-g"/>
</dbReference>